<dbReference type="EMBL" id="AP022853">
    <property type="protein sequence ID" value="BCB25266.1"/>
    <property type="molecule type" value="Genomic_DNA"/>
</dbReference>
<evidence type="ECO:0008006" key="8">
    <source>
        <dbReference type="Google" id="ProtNLM"/>
    </source>
</evidence>
<proteinExistence type="predicted"/>
<evidence type="ECO:0000313" key="6">
    <source>
        <dbReference type="EMBL" id="BCB25266.1"/>
    </source>
</evidence>
<dbReference type="KEGG" id="slac:SKTS_01520"/>
<evidence type="ECO:0000256" key="1">
    <source>
        <dbReference type="ARBA" id="ARBA00004127"/>
    </source>
</evidence>
<evidence type="ECO:0000256" key="2">
    <source>
        <dbReference type="ARBA" id="ARBA00022692"/>
    </source>
</evidence>
<dbReference type="RefSeq" id="WP_173058920.1">
    <property type="nucleotide sequence ID" value="NZ_AP022853.1"/>
</dbReference>
<dbReference type="InterPro" id="IPR008217">
    <property type="entry name" value="Ccc1_fam"/>
</dbReference>
<keyword evidence="7" id="KW-1185">Reference proteome</keyword>
<evidence type="ECO:0000256" key="5">
    <source>
        <dbReference type="SAM" id="Phobius"/>
    </source>
</evidence>
<feature type="transmembrane region" description="Helical" evidence="5">
    <location>
        <begin position="158"/>
        <end position="179"/>
    </location>
</feature>
<dbReference type="CDD" id="cd02433">
    <property type="entry name" value="Nodulin-21_like_2"/>
    <property type="match status" value="1"/>
</dbReference>
<dbReference type="Proteomes" id="UP000502260">
    <property type="component" value="Chromosome"/>
</dbReference>
<dbReference type="Pfam" id="PF01988">
    <property type="entry name" value="VIT1"/>
    <property type="match status" value="1"/>
</dbReference>
<sequence>MNMLESWREEKRSAYLYRIISDVESGTARQILFLELADAAEQQARIWANMAQQSDAELPARYVPELRVRLVAALVRRIGPRPLRNVLAAMKVRGMSLYNPADHHIPTSLDEVGRRHRNVGGGNLRAAVFGVNDGLVSNASLIMGVAGAAGPSGASGVILLSGVAGLLAGAFSMAAGEYLSVRSQREMYEYQIGLERDELEQYPQEEAAELALIFQAKGVEREEARKLAKDIIADPDRALDTLAREELGLNPEELGSPWGAALFSFVSFGCGAIVPLLPFFLGTGMSALFAAIALTSIALFGVGAALSLFTGRHAWLGGLRMLAIGGAAGGATYLIGRALGVTLA</sequence>
<accession>A0A6F8V8D6</accession>
<evidence type="ECO:0000256" key="4">
    <source>
        <dbReference type="ARBA" id="ARBA00023136"/>
    </source>
</evidence>
<name>A0A6F8V8D6_9PROT</name>
<comment type="subcellular location">
    <subcellularLocation>
        <location evidence="1">Endomembrane system</location>
        <topology evidence="1">Multi-pass membrane protein</topology>
    </subcellularLocation>
</comment>
<keyword evidence="2 5" id="KW-0812">Transmembrane</keyword>
<protein>
    <recommendedName>
        <fullName evidence="8">Rubrerythrin family protein</fullName>
    </recommendedName>
</protein>
<reference evidence="7" key="1">
    <citation type="submission" date="2020-03" db="EMBL/GenBank/DDBJ databases">
        <title>Complete genome sequence of sulfur-oxidizing bacterium skT11.</title>
        <authorList>
            <person name="Kanda M."/>
            <person name="Kojima H."/>
            <person name="Fukui M."/>
        </authorList>
    </citation>
    <scope>NUCLEOTIDE SEQUENCE [LARGE SCALE GENOMIC DNA]</scope>
    <source>
        <strain evidence="7">skT11</strain>
    </source>
</reference>
<feature type="transmembrane region" description="Helical" evidence="5">
    <location>
        <begin position="287"/>
        <end position="309"/>
    </location>
</feature>
<feature type="transmembrane region" description="Helical" evidence="5">
    <location>
        <begin position="321"/>
        <end position="340"/>
    </location>
</feature>
<evidence type="ECO:0000313" key="7">
    <source>
        <dbReference type="Proteomes" id="UP000502260"/>
    </source>
</evidence>
<dbReference type="AlphaFoldDB" id="A0A6F8V8D6"/>
<dbReference type="GO" id="GO:0005384">
    <property type="term" value="F:manganese ion transmembrane transporter activity"/>
    <property type="evidence" value="ECO:0007669"/>
    <property type="project" value="InterPro"/>
</dbReference>
<gene>
    <name evidence="6" type="ORF">SKTS_01520</name>
</gene>
<evidence type="ECO:0000256" key="3">
    <source>
        <dbReference type="ARBA" id="ARBA00022989"/>
    </source>
</evidence>
<keyword evidence="4 5" id="KW-0472">Membrane</keyword>
<keyword evidence="3 5" id="KW-1133">Transmembrane helix</keyword>
<dbReference type="GO" id="GO:0030026">
    <property type="term" value="P:intracellular manganese ion homeostasis"/>
    <property type="evidence" value="ECO:0007669"/>
    <property type="project" value="InterPro"/>
</dbReference>
<dbReference type="GO" id="GO:0012505">
    <property type="term" value="C:endomembrane system"/>
    <property type="evidence" value="ECO:0007669"/>
    <property type="project" value="UniProtKB-SubCell"/>
</dbReference>
<feature type="transmembrane region" description="Helical" evidence="5">
    <location>
        <begin position="260"/>
        <end position="281"/>
    </location>
</feature>
<dbReference type="PANTHER" id="PTHR31851">
    <property type="entry name" value="FE(2+)/MN(2+) TRANSPORTER PCL1"/>
    <property type="match status" value="1"/>
</dbReference>
<organism evidence="6 7">
    <name type="scientific">Sulfurimicrobium lacus</name>
    <dbReference type="NCBI Taxonomy" id="2715678"/>
    <lineage>
        <taxon>Bacteria</taxon>
        <taxon>Pseudomonadati</taxon>
        <taxon>Pseudomonadota</taxon>
        <taxon>Betaproteobacteria</taxon>
        <taxon>Nitrosomonadales</taxon>
        <taxon>Sulfuricellaceae</taxon>
        <taxon>Sulfurimicrobium</taxon>
    </lineage>
</organism>